<comment type="caution">
    <text evidence="10">The sequence shown here is derived from an EMBL/GenBank/DDBJ whole genome shotgun (WGS) entry which is preliminary data.</text>
</comment>
<dbReference type="CDD" id="cd06225">
    <property type="entry name" value="HAMP"/>
    <property type="match status" value="1"/>
</dbReference>
<feature type="transmembrane region" description="Helical" evidence="6">
    <location>
        <begin position="193"/>
        <end position="219"/>
    </location>
</feature>
<accession>A0A7X3MT00</accession>
<dbReference type="EMBL" id="WURB01000008">
    <property type="protein sequence ID" value="MXQ12540.1"/>
    <property type="molecule type" value="Genomic_DNA"/>
</dbReference>
<dbReference type="SMART" id="SM00304">
    <property type="entry name" value="HAMP"/>
    <property type="match status" value="1"/>
</dbReference>
<dbReference type="PROSITE" id="PS50111">
    <property type="entry name" value="CHEMOTAXIS_TRANSDUC_2"/>
    <property type="match status" value="1"/>
</dbReference>
<evidence type="ECO:0000259" key="7">
    <source>
        <dbReference type="PROSITE" id="PS50111"/>
    </source>
</evidence>
<dbReference type="Pfam" id="PF00672">
    <property type="entry name" value="HAMP"/>
    <property type="match status" value="1"/>
</dbReference>
<feature type="domain" description="Methyl-accepting transducer" evidence="7">
    <location>
        <begin position="309"/>
        <end position="545"/>
    </location>
</feature>
<evidence type="ECO:0000259" key="8">
    <source>
        <dbReference type="PROSITE" id="PS50192"/>
    </source>
</evidence>
<evidence type="ECO:0000256" key="4">
    <source>
        <dbReference type="ARBA" id="ARBA00029447"/>
    </source>
</evidence>
<evidence type="ECO:0000256" key="1">
    <source>
        <dbReference type="ARBA" id="ARBA00004429"/>
    </source>
</evidence>
<feature type="transmembrane region" description="Helical" evidence="6">
    <location>
        <begin position="12"/>
        <end position="31"/>
    </location>
</feature>
<dbReference type="InterPro" id="IPR004090">
    <property type="entry name" value="Chemotax_Me-accpt_rcpt"/>
</dbReference>
<dbReference type="SMART" id="SM00283">
    <property type="entry name" value="MA"/>
    <property type="match status" value="1"/>
</dbReference>
<dbReference type="Pfam" id="PF12729">
    <property type="entry name" value="4HB_MCP_1"/>
    <property type="match status" value="1"/>
</dbReference>
<dbReference type="PROSITE" id="PS50885">
    <property type="entry name" value="HAMP"/>
    <property type="match status" value="1"/>
</dbReference>
<dbReference type="PRINTS" id="PR00260">
    <property type="entry name" value="CHEMTRNSDUCR"/>
</dbReference>
<reference evidence="10 11" key="2">
    <citation type="submission" date="2020-01" db="EMBL/GenBank/DDBJ databases">
        <title>Microvirga sp. nov., an arsenate reduction bacterium isolated from Tibet hotspring sediments.</title>
        <authorList>
            <person name="Xian W.-D."/>
            <person name="Li W.-J."/>
        </authorList>
    </citation>
    <scope>NUCLEOTIDE SEQUENCE [LARGE SCALE GENOMIC DNA]</scope>
    <source>
        <strain evidence="10 11">KCTC 23863</strain>
    </source>
</reference>
<dbReference type="PANTHER" id="PTHR32089:SF112">
    <property type="entry name" value="LYSOZYME-LIKE PROTEIN-RELATED"/>
    <property type="match status" value="1"/>
</dbReference>
<keyword evidence="3 5" id="KW-0807">Transducer</keyword>
<name>A0A7X3MT00_9HYPH</name>
<evidence type="ECO:0000313" key="10">
    <source>
        <dbReference type="EMBL" id="MXQ12540.1"/>
    </source>
</evidence>
<dbReference type="InterPro" id="IPR000727">
    <property type="entry name" value="T_SNARE_dom"/>
</dbReference>
<keyword evidence="6" id="KW-1133">Transmembrane helix</keyword>
<evidence type="ECO:0000256" key="6">
    <source>
        <dbReference type="SAM" id="Phobius"/>
    </source>
</evidence>
<dbReference type="Gene3D" id="1.10.8.500">
    <property type="entry name" value="HAMP domain in histidine kinase"/>
    <property type="match status" value="1"/>
</dbReference>
<dbReference type="GO" id="GO:0004888">
    <property type="term" value="F:transmembrane signaling receptor activity"/>
    <property type="evidence" value="ECO:0007669"/>
    <property type="project" value="InterPro"/>
</dbReference>
<evidence type="ECO:0000256" key="2">
    <source>
        <dbReference type="ARBA" id="ARBA00022519"/>
    </source>
</evidence>
<feature type="domain" description="HAMP" evidence="9">
    <location>
        <begin position="216"/>
        <end position="269"/>
    </location>
</feature>
<evidence type="ECO:0000256" key="5">
    <source>
        <dbReference type="PROSITE-ProRule" id="PRU00284"/>
    </source>
</evidence>
<keyword evidence="11" id="KW-1185">Reference proteome</keyword>
<gene>
    <name evidence="10" type="ORF">GR328_13935</name>
</gene>
<sequence length="565" mass="59554">MRFLNDRKLLTKIALPVAVFIAITISLIAMATSSLDHINEDIHTIVDADAKRLSLVLGINAQINEASIQEKGMILTPKSMSERVRSVENAYKNAVKKASDDLNQLVELSSSPEFRKLNEELRDATLNYFEMLNRSLAFSMAGNDDKATEITNGGARDMRRALRDQISKSIAGIAVEMNEAKEDAASDAFFTKWALIGSAGAGLMLAIGLTCVIIILGVTRPLGAMTGAMERLAAGDLAIPVTGTERQDEVGALARSLQVFKNNAIEARRLAAEQEAESQAKMRRAQALDELTQRFEAQVSALTQGLASAATEMEATAQSMTAVANQTTQQSVTVSSAAQQTSANVQTVAAATEELSISIREIASQVGQSSQVAEKAVQGARRTDAAVQGLASTASRIGDVVQLINTIAGQTNLLALNATIEAARAGEAGKGFAVVATEVKELASQTAKATEEISAQIASVQQATQETVHAIQEIARTITEMSQISTSIAAAMEEQGAATAEIARNVQEAARGTEQVTGRIVDVQHGAGETGAAASQVLGAAQELARHSNDLSHEVATFLQGVKAA</sequence>
<dbReference type="GO" id="GO:0007165">
    <property type="term" value="P:signal transduction"/>
    <property type="evidence" value="ECO:0007669"/>
    <property type="project" value="UniProtKB-KW"/>
</dbReference>
<dbReference type="RefSeq" id="WP_160885107.1">
    <property type="nucleotide sequence ID" value="NZ_WURB01000008.1"/>
</dbReference>
<evidence type="ECO:0000256" key="3">
    <source>
        <dbReference type="ARBA" id="ARBA00023224"/>
    </source>
</evidence>
<dbReference type="InterPro" id="IPR024478">
    <property type="entry name" value="HlyB_4HB_MCP"/>
</dbReference>
<keyword evidence="2" id="KW-0997">Cell inner membrane</keyword>
<dbReference type="Proteomes" id="UP000436483">
    <property type="component" value="Unassembled WGS sequence"/>
</dbReference>
<reference evidence="10 11" key="1">
    <citation type="submission" date="2019-12" db="EMBL/GenBank/DDBJ databases">
        <authorList>
            <person name="Yuan C.-G."/>
        </authorList>
    </citation>
    <scope>NUCLEOTIDE SEQUENCE [LARGE SCALE GENOMIC DNA]</scope>
    <source>
        <strain evidence="10 11">KCTC 23863</strain>
    </source>
</reference>
<dbReference type="InterPro" id="IPR004089">
    <property type="entry name" value="MCPsignal_dom"/>
</dbReference>
<keyword evidence="6" id="KW-0812">Transmembrane</keyword>
<evidence type="ECO:0000313" key="11">
    <source>
        <dbReference type="Proteomes" id="UP000436483"/>
    </source>
</evidence>
<dbReference type="GO" id="GO:0006935">
    <property type="term" value="P:chemotaxis"/>
    <property type="evidence" value="ECO:0007669"/>
    <property type="project" value="InterPro"/>
</dbReference>
<dbReference type="SUPFAM" id="SSF58104">
    <property type="entry name" value="Methyl-accepting chemotaxis protein (MCP) signaling domain"/>
    <property type="match status" value="1"/>
</dbReference>
<protein>
    <submittedName>
        <fullName evidence="10">HAMP domain-containing protein</fullName>
    </submittedName>
</protein>
<comment type="subcellular location">
    <subcellularLocation>
        <location evidence="1">Cell inner membrane</location>
        <topology evidence="1">Multi-pass membrane protein</topology>
    </subcellularLocation>
</comment>
<proteinExistence type="inferred from homology"/>
<keyword evidence="6" id="KW-0472">Membrane</keyword>
<dbReference type="GO" id="GO:0005886">
    <property type="term" value="C:plasma membrane"/>
    <property type="evidence" value="ECO:0007669"/>
    <property type="project" value="UniProtKB-SubCell"/>
</dbReference>
<dbReference type="OrthoDB" id="7345856at2"/>
<dbReference type="InterPro" id="IPR003660">
    <property type="entry name" value="HAMP_dom"/>
</dbReference>
<dbReference type="PANTHER" id="PTHR32089">
    <property type="entry name" value="METHYL-ACCEPTING CHEMOTAXIS PROTEIN MCPB"/>
    <property type="match status" value="1"/>
</dbReference>
<dbReference type="AlphaFoldDB" id="A0A7X3MT00"/>
<dbReference type="Gene3D" id="1.10.287.950">
    <property type="entry name" value="Methyl-accepting chemotaxis protein"/>
    <property type="match status" value="1"/>
</dbReference>
<organism evidence="10 11">
    <name type="scientific">Microvirga makkahensis</name>
    <dbReference type="NCBI Taxonomy" id="1128670"/>
    <lineage>
        <taxon>Bacteria</taxon>
        <taxon>Pseudomonadati</taxon>
        <taxon>Pseudomonadota</taxon>
        <taxon>Alphaproteobacteria</taxon>
        <taxon>Hyphomicrobiales</taxon>
        <taxon>Methylobacteriaceae</taxon>
        <taxon>Microvirga</taxon>
    </lineage>
</organism>
<comment type="similarity">
    <text evidence="4">Belongs to the methyl-accepting chemotaxis (MCP) protein family.</text>
</comment>
<evidence type="ECO:0000259" key="9">
    <source>
        <dbReference type="PROSITE" id="PS50885"/>
    </source>
</evidence>
<keyword evidence="2" id="KW-1003">Cell membrane</keyword>
<dbReference type="Pfam" id="PF00015">
    <property type="entry name" value="MCPsignal"/>
    <property type="match status" value="1"/>
</dbReference>
<feature type="domain" description="T-SNARE coiled-coil homology" evidence="8">
    <location>
        <begin position="461"/>
        <end position="523"/>
    </location>
</feature>
<dbReference type="PROSITE" id="PS50192">
    <property type="entry name" value="T_SNARE"/>
    <property type="match status" value="1"/>
</dbReference>